<evidence type="ECO:0000256" key="2">
    <source>
        <dbReference type="ARBA" id="ARBA00022679"/>
    </source>
</evidence>
<protein>
    <recommendedName>
        <fullName evidence="3">tRNA/rRNA methyltransferase SpoU type domain-containing protein</fullName>
    </recommendedName>
</protein>
<dbReference type="EMBL" id="LIBJ01000235">
    <property type="protein sequence ID" value="KRO46790.1"/>
    <property type="molecule type" value="Genomic_DNA"/>
</dbReference>
<feature type="domain" description="tRNA/rRNA methyltransferase SpoU type" evidence="3">
    <location>
        <begin position="50"/>
        <end position="186"/>
    </location>
</feature>
<name>A0A0R2Q9A7_9ACTN</name>
<keyword evidence="1" id="KW-0489">Methyltransferase</keyword>
<keyword evidence="2" id="KW-0808">Transferase</keyword>
<dbReference type="InterPro" id="IPR029026">
    <property type="entry name" value="tRNA_m1G_MTases_N"/>
</dbReference>
<dbReference type="PANTHER" id="PTHR43191:SF2">
    <property type="entry name" value="RRNA METHYLTRANSFERASE 3, MITOCHONDRIAL"/>
    <property type="match status" value="1"/>
</dbReference>
<dbReference type="Pfam" id="PF00588">
    <property type="entry name" value="SpoU_methylase"/>
    <property type="match status" value="1"/>
</dbReference>
<accession>A0A0R2Q9A7</accession>
<proteinExistence type="predicted"/>
<reference evidence="4 5" key="1">
    <citation type="submission" date="2015-10" db="EMBL/GenBank/DDBJ databases">
        <title>Metagenome-Assembled Genomes uncover a global brackish microbiome.</title>
        <authorList>
            <person name="Hugerth L.W."/>
            <person name="Larsson J."/>
            <person name="Alneberg J."/>
            <person name="Lindh M.V."/>
            <person name="Legrand C."/>
            <person name="Pinhassi J."/>
            <person name="Andersson A.F."/>
        </authorList>
    </citation>
    <scope>NUCLEOTIDE SEQUENCE [LARGE SCALE GENOMIC DNA]</scope>
    <source>
        <strain evidence="4">BACL6 MAG-120924-bin43</strain>
    </source>
</reference>
<dbReference type="InterPro" id="IPR029028">
    <property type="entry name" value="Alpha/beta_knot_MTases"/>
</dbReference>
<dbReference type="SUPFAM" id="SSF75217">
    <property type="entry name" value="alpha/beta knot"/>
    <property type="match status" value="1"/>
</dbReference>
<gene>
    <name evidence="4" type="ORF">ABR75_06465</name>
</gene>
<sequence length="199" mass="21055">MAVLGSDTPVHILENGVLERVASTTSPQPVIAIVRRRTFGIDSITTAQWVVVADGISDPGNLGTIFRSAEAAGASAVVLTPGTVEAFNPKVVRASAGSMFYVPIIEDVKTYKLQAAGFRVIGTSSHDQEGSIDYTSADFTDRVAIVVGNEAHGLGDSSNIDQWVMVPHRGRSESLNVAMAATLVCFEVAKQRDHAATNE</sequence>
<evidence type="ECO:0000313" key="5">
    <source>
        <dbReference type="Proteomes" id="UP000051017"/>
    </source>
</evidence>
<evidence type="ECO:0000256" key="1">
    <source>
        <dbReference type="ARBA" id="ARBA00022603"/>
    </source>
</evidence>
<dbReference type="InterPro" id="IPR001537">
    <property type="entry name" value="SpoU_MeTrfase"/>
</dbReference>
<organism evidence="4 5">
    <name type="scientific">Acidimicrobiia bacterium BACL6 MAG-120924-bin43</name>
    <dbReference type="NCBI Taxonomy" id="1655583"/>
    <lineage>
        <taxon>Bacteria</taxon>
        <taxon>Bacillati</taxon>
        <taxon>Actinomycetota</taxon>
        <taxon>Acidimicrobiia</taxon>
        <taxon>acIV cluster</taxon>
    </lineage>
</organism>
<dbReference type="GO" id="GO:0006396">
    <property type="term" value="P:RNA processing"/>
    <property type="evidence" value="ECO:0007669"/>
    <property type="project" value="InterPro"/>
</dbReference>
<dbReference type="Proteomes" id="UP000051017">
    <property type="component" value="Unassembled WGS sequence"/>
</dbReference>
<dbReference type="GO" id="GO:0008173">
    <property type="term" value="F:RNA methyltransferase activity"/>
    <property type="evidence" value="ECO:0007669"/>
    <property type="project" value="InterPro"/>
</dbReference>
<dbReference type="Gene3D" id="3.40.1280.10">
    <property type="match status" value="1"/>
</dbReference>
<dbReference type="GO" id="GO:0003723">
    <property type="term" value="F:RNA binding"/>
    <property type="evidence" value="ECO:0007669"/>
    <property type="project" value="InterPro"/>
</dbReference>
<dbReference type="InterPro" id="IPR051259">
    <property type="entry name" value="rRNA_Methyltransferase"/>
</dbReference>
<comment type="caution">
    <text evidence="4">The sequence shown here is derived from an EMBL/GenBank/DDBJ whole genome shotgun (WGS) entry which is preliminary data.</text>
</comment>
<dbReference type="CDD" id="cd18095">
    <property type="entry name" value="SpoU-like_rRNA-MTase"/>
    <property type="match status" value="1"/>
</dbReference>
<dbReference type="PANTHER" id="PTHR43191">
    <property type="entry name" value="RRNA METHYLTRANSFERASE 3"/>
    <property type="match status" value="1"/>
</dbReference>
<evidence type="ECO:0000313" key="4">
    <source>
        <dbReference type="EMBL" id="KRO46790.1"/>
    </source>
</evidence>
<dbReference type="AlphaFoldDB" id="A0A0R2Q9A7"/>
<evidence type="ECO:0000259" key="3">
    <source>
        <dbReference type="Pfam" id="PF00588"/>
    </source>
</evidence>
<dbReference type="GO" id="GO:0032259">
    <property type="term" value="P:methylation"/>
    <property type="evidence" value="ECO:0007669"/>
    <property type="project" value="UniProtKB-KW"/>
</dbReference>